<accession>A0A6A6PTA4</accession>
<dbReference type="Pfam" id="PF04229">
    <property type="entry name" value="GrpB"/>
    <property type="match status" value="1"/>
</dbReference>
<gene>
    <name evidence="1" type="ORF">BDY17DRAFT_296797</name>
</gene>
<dbReference type="PANTHER" id="PTHR34822">
    <property type="entry name" value="GRPB DOMAIN PROTEIN (AFU_ORTHOLOGUE AFUA_1G01530)"/>
    <property type="match status" value="1"/>
</dbReference>
<dbReference type="OrthoDB" id="630895at2759"/>
<evidence type="ECO:0000313" key="2">
    <source>
        <dbReference type="Proteomes" id="UP000799767"/>
    </source>
</evidence>
<dbReference type="GeneID" id="54474504"/>
<protein>
    <submittedName>
        <fullName evidence="1">GrpB protein-domain-containing protein</fullName>
    </submittedName>
</protein>
<dbReference type="RefSeq" id="XP_033589685.1">
    <property type="nucleotide sequence ID" value="XM_033733502.1"/>
</dbReference>
<dbReference type="InterPro" id="IPR043519">
    <property type="entry name" value="NT_sf"/>
</dbReference>
<dbReference type="Proteomes" id="UP000799767">
    <property type="component" value="Unassembled WGS sequence"/>
</dbReference>
<name>A0A6A6PTA4_9PEZI</name>
<evidence type="ECO:0000313" key="1">
    <source>
        <dbReference type="EMBL" id="KAF2483115.1"/>
    </source>
</evidence>
<reference evidence="1" key="1">
    <citation type="journal article" date="2020" name="Stud. Mycol.">
        <title>101 Dothideomycetes genomes: a test case for predicting lifestyles and emergence of pathogens.</title>
        <authorList>
            <person name="Haridas S."/>
            <person name="Albert R."/>
            <person name="Binder M."/>
            <person name="Bloem J."/>
            <person name="Labutti K."/>
            <person name="Salamov A."/>
            <person name="Andreopoulos B."/>
            <person name="Baker S."/>
            <person name="Barry K."/>
            <person name="Bills G."/>
            <person name="Bluhm B."/>
            <person name="Cannon C."/>
            <person name="Castanera R."/>
            <person name="Culley D."/>
            <person name="Daum C."/>
            <person name="Ezra D."/>
            <person name="Gonzalez J."/>
            <person name="Henrissat B."/>
            <person name="Kuo A."/>
            <person name="Liang C."/>
            <person name="Lipzen A."/>
            <person name="Lutzoni F."/>
            <person name="Magnuson J."/>
            <person name="Mondo S."/>
            <person name="Nolan M."/>
            <person name="Ohm R."/>
            <person name="Pangilinan J."/>
            <person name="Park H.-J."/>
            <person name="Ramirez L."/>
            <person name="Alfaro M."/>
            <person name="Sun H."/>
            <person name="Tritt A."/>
            <person name="Yoshinaga Y."/>
            <person name="Zwiers L.-H."/>
            <person name="Turgeon B."/>
            <person name="Goodwin S."/>
            <person name="Spatafora J."/>
            <person name="Crous P."/>
            <person name="Grigoriev I."/>
        </authorList>
    </citation>
    <scope>NUCLEOTIDE SEQUENCE</scope>
    <source>
        <strain evidence="1">CBS 113389</strain>
    </source>
</reference>
<dbReference type="AlphaFoldDB" id="A0A6A6PTA4"/>
<keyword evidence="2" id="KW-1185">Reference proteome</keyword>
<sequence length="227" mass="25855">MPNETVNGVPIKSIVEKSPFDPALVQRITRREDNKKFALDVIESDPQWPVHFQTFKSRILAALEQQSPADEARKDNAPQVTVLAVNHVGSTAVPGLAAKAILDIDLILSDNTLAAEAFYVPRLEAAGFQFLFRNPQWHEQRFFRSEQPMYCHLHVFGPLCPEVERHRIFRDWLREHADDRELYASTKREASAVTIAKGEFMDEYNARKSGVLLGIYKKAFTELGYIS</sequence>
<dbReference type="InterPro" id="IPR007344">
    <property type="entry name" value="GrpB/CoaE"/>
</dbReference>
<dbReference type="PANTHER" id="PTHR34822:SF1">
    <property type="entry name" value="GRPB FAMILY PROTEIN"/>
    <property type="match status" value="1"/>
</dbReference>
<organism evidence="1 2">
    <name type="scientific">Neohortaea acidophila</name>
    <dbReference type="NCBI Taxonomy" id="245834"/>
    <lineage>
        <taxon>Eukaryota</taxon>
        <taxon>Fungi</taxon>
        <taxon>Dikarya</taxon>
        <taxon>Ascomycota</taxon>
        <taxon>Pezizomycotina</taxon>
        <taxon>Dothideomycetes</taxon>
        <taxon>Dothideomycetidae</taxon>
        <taxon>Mycosphaerellales</taxon>
        <taxon>Teratosphaeriaceae</taxon>
        <taxon>Neohortaea</taxon>
    </lineage>
</organism>
<dbReference type="Gene3D" id="3.30.460.10">
    <property type="entry name" value="Beta Polymerase, domain 2"/>
    <property type="match status" value="1"/>
</dbReference>
<proteinExistence type="predicted"/>
<dbReference type="EMBL" id="MU001635">
    <property type="protein sequence ID" value="KAF2483115.1"/>
    <property type="molecule type" value="Genomic_DNA"/>
</dbReference>
<dbReference type="SUPFAM" id="SSF81301">
    <property type="entry name" value="Nucleotidyltransferase"/>
    <property type="match status" value="1"/>
</dbReference>